<protein>
    <submittedName>
        <fullName evidence="2">Uncharacterized protein</fullName>
    </submittedName>
</protein>
<feature type="compositionally biased region" description="Basic residues" evidence="1">
    <location>
        <begin position="48"/>
        <end position="59"/>
    </location>
</feature>
<sequence>MCQFEGDDNWVETAMADVNLVANFLLTMNKPSPSSSSLSPPLNLHWTVRQRRSKSRTRKMKPDSTRASPTTPLSWSAATSASAADGNEESSRLTKPVHSSRSKAEEQCEASGNKRLRKKRSLPELLEEERLLLKERGNLKDRVASMHLNVEKQRANNESLKKMKIDLVSQKNTETARISLVSQKNTETARISLVSGKAVLHTMRVVDTNHGSLSKLVQPQMAQVKKSVVITEGGSSSELVQHQTVQEKKSVVIVEGGSSSKLVQPQTAVQEKESVVITEGASSSVQREVHRENNNRALPFLLPDLNLPPEEE</sequence>
<dbReference type="PANTHER" id="PTHR35099:SF10">
    <property type="entry name" value="BZIP DOMAIN-CONTAINING PROTEIN"/>
    <property type="match status" value="1"/>
</dbReference>
<dbReference type="EMBL" id="OX451737">
    <property type="protein sequence ID" value="CAI8601365.1"/>
    <property type="molecule type" value="Genomic_DNA"/>
</dbReference>
<dbReference type="PANTHER" id="PTHR35099">
    <property type="entry name" value="OS02G0182700 PROTEIN"/>
    <property type="match status" value="1"/>
</dbReference>
<feature type="compositionally biased region" description="Low complexity" evidence="1">
    <location>
        <begin position="31"/>
        <end position="42"/>
    </location>
</feature>
<evidence type="ECO:0000313" key="3">
    <source>
        <dbReference type="Proteomes" id="UP001157006"/>
    </source>
</evidence>
<reference evidence="2 3" key="1">
    <citation type="submission" date="2023-01" db="EMBL/GenBank/DDBJ databases">
        <authorList>
            <person name="Kreplak J."/>
        </authorList>
    </citation>
    <scope>NUCLEOTIDE SEQUENCE [LARGE SCALE GENOMIC DNA]</scope>
</reference>
<organism evidence="2 3">
    <name type="scientific">Vicia faba</name>
    <name type="common">Broad bean</name>
    <name type="synonym">Faba vulgaris</name>
    <dbReference type="NCBI Taxonomy" id="3906"/>
    <lineage>
        <taxon>Eukaryota</taxon>
        <taxon>Viridiplantae</taxon>
        <taxon>Streptophyta</taxon>
        <taxon>Embryophyta</taxon>
        <taxon>Tracheophyta</taxon>
        <taxon>Spermatophyta</taxon>
        <taxon>Magnoliopsida</taxon>
        <taxon>eudicotyledons</taxon>
        <taxon>Gunneridae</taxon>
        <taxon>Pentapetalae</taxon>
        <taxon>rosids</taxon>
        <taxon>fabids</taxon>
        <taxon>Fabales</taxon>
        <taxon>Fabaceae</taxon>
        <taxon>Papilionoideae</taxon>
        <taxon>50 kb inversion clade</taxon>
        <taxon>NPAAA clade</taxon>
        <taxon>Hologalegina</taxon>
        <taxon>IRL clade</taxon>
        <taxon>Fabeae</taxon>
        <taxon>Vicia</taxon>
    </lineage>
</organism>
<evidence type="ECO:0000256" key="1">
    <source>
        <dbReference type="SAM" id="MobiDB-lite"/>
    </source>
</evidence>
<feature type="region of interest" description="Disordered" evidence="1">
    <location>
        <begin position="31"/>
        <end position="116"/>
    </location>
</feature>
<dbReference type="AlphaFoldDB" id="A0AAV0ZXN9"/>
<dbReference type="Proteomes" id="UP001157006">
    <property type="component" value="Chromosome 2"/>
</dbReference>
<proteinExistence type="predicted"/>
<gene>
    <name evidence="2" type="ORF">VFH_II269000</name>
</gene>
<feature type="compositionally biased region" description="Low complexity" evidence="1">
    <location>
        <begin position="67"/>
        <end position="84"/>
    </location>
</feature>
<evidence type="ECO:0000313" key="2">
    <source>
        <dbReference type="EMBL" id="CAI8601365.1"/>
    </source>
</evidence>
<accession>A0AAV0ZXN9</accession>
<keyword evidence="3" id="KW-1185">Reference proteome</keyword>
<name>A0AAV0ZXN9_VICFA</name>